<dbReference type="InterPro" id="IPR043502">
    <property type="entry name" value="DNA/RNA_pol_sf"/>
</dbReference>
<dbReference type="InterPro" id="IPR052343">
    <property type="entry name" value="Retrotransposon-Effector_Assoc"/>
</dbReference>
<name>A0AAV2GQG7_9ROSI</name>
<feature type="domain" description="Reverse transcriptase" evidence="1">
    <location>
        <begin position="1"/>
        <end position="146"/>
    </location>
</feature>
<dbReference type="Proteomes" id="UP001497516">
    <property type="component" value="Chromosome 9"/>
</dbReference>
<reference evidence="2 3" key="1">
    <citation type="submission" date="2024-04" db="EMBL/GenBank/DDBJ databases">
        <authorList>
            <person name="Fracassetti M."/>
        </authorList>
    </citation>
    <scope>NUCLEOTIDE SEQUENCE [LARGE SCALE GENOMIC DNA]</scope>
</reference>
<dbReference type="AlphaFoldDB" id="A0AAV2GQG7"/>
<gene>
    <name evidence="2" type="ORF">LTRI10_LOCUS51394</name>
</gene>
<dbReference type="SUPFAM" id="SSF56672">
    <property type="entry name" value="DNA/RNA polymerases"/>
    <property type="match status" value="1"/>
</dbReference>
<evidence type="ECO:0000259" key="1">
    <source>
        <dbReference type="PROSITE" id="PS50878"/>
    </source>
</evidence>
<organism evidence="2 3">
    <name type="scientific">Linum trigynum</name>
    <dbReference type="NCBI Taxonomy" id="586398"/>
    <lineage>
        <taxon>Eukaryota</taxon>
        <taxon>Viridiplantae</taxon>
        <taxon>Streptophyta</taxon>
        <taxon>Embryophyta</taxon>
        <taxon>Tracheophyta</taxon>
        <taxon>Spermatophyta</taxon>
        <taxon>Magnoliopsida</taxon>
        <taxon>eudicotyledons</taxon>
        <taxon>Gunneridae</taxon>
        <taxon>Pentapetalae</taxon>
        <taxon>rosids</taxon>
        <taxon>fabids</taxon>
        <taxon>Malpighiales</taxon>
        <taxon>Linaceae</taxon>
        <taxon>Linum</taxon>
    </lineage>
</organism>
<dbReference type="PANTHER" id="PTHR46890">
    <property type="entry name" value="NON-LTR RETROLELEMENT REVERSE TRANSCRIPTASE-LIKE PROTEIN-RELATED"/>
    <property type="match status" value="1"/>
</dbReference>
<evidence type="ECO:0000313" key="3">
    <source>
        <dbReference type="Proteomes" id="UP001497516"/>
    </source>
</evidence>
<accession>A0AAV2GQG7</accession>
<proteinExistence type="predicted"/>
<dbReference type="EMBL" id="OZ034822">
    <property type="protein sequence ID" value="CAL1412078.1"/>
    <property type="molecule type" value="Genomic_DNA"/>
</dbReference>
<dbReference type="PROSITE" id="PS50878">
    <property type="entry name" value="RT_POL"/>
    <property type="match status" value="1"/>
</dbReference>
<sequence length="146" mass="16177">MAVSTSCLGKNGIQLCVERWIQECLQSTSFSVQINGTPTGYFSPSRGLRQGDPLSPLLFVLCTKGFAAILRKAIADKRLGGVKVAPRAPHISHLFFADDSYLFLRGNLHECENLIEVLNEYEELSGQRVNLDKSVVCFSKNIARED</sequence>
<keyword evidence="3" id="KW-1185">Reference proteome</keyword>
<protein>
    <recommendedName>
        <fullName evidence="1">Reverse transcriptase domain-containing protein</fullName>
    </recommendedName>
</protein>
<dbReference type="Pfam" id="PF00078">
    <property type="entry name" value="RVT_1"/>
    <property type="match status" value="1"/>
</dbReference>
<dbReference type="PANTHER" id="PTHR46890:SF48">
    <property type="entry name" value="RNA-DIRECTED DNA POLYMERASE"/>
    <property type="match status" value="1"/>
</dbReference>
<evidence type="ECO:0000313" key="2">
    <source>
        <dbReference type="EMBL" id="CAL1412078.1"/>
    </source>
</evidence>
<dbReference type="InterPro" id="IPR000477">
    <property type="entry name" value="RT_dom"/>
</dbReference>